<protein>
    <submittedName>
        <fullName evidence="1">Uncharacterized protein</fullName>
    </submittedName>
</protein>
<reference evidence="1" key="1">
    <citation type="submission" date="2021-01" db="EMBL/GenBank/DDBJ databases">
        <authorList>
            <consortium name="Genoscope - CEA"/>
            <person name="William W."/>
        </authorList>
    </citation>
    <scope>NUCLEOTIDE SEQUENCE</scope>
</reference>
<gene>
    <name evidence="1" type="ORF">POCTA_138.1.T0850119</name>
</gene>
<dbReference type="AlphaFoldDB" id="A0A8S1W538"/>
<evidence type="ECO:0000313" key="2">
    <source>
        <dbReference type="Proteomes" id="UP000683925"/>
    </source>
</evidence>
<dbReference type="EMBL" id="CAJJDP010000084">
    <property type="protein sequence ID" value="CAD8185328.1"/>
    <property type="molecule type" value="Genomic_DNA"/>
</dbReference>
<organism evidence="1 2">
    <name type="scientific">Paramecium octaurelia</name>
    <dbReference type="NCBI Taxonomy" id="43137"/>
    <lineage>
        <taxon>Eukaryota</taxon>
        <taxon>Sar</taxon>
        <taxon>Alveolata</taxon>
        <taxon>Ciliophora</taxon>
        <taxon>Intramacronucleata</taxon>
        <taxon>Oligohymenophorea</taxon>
        <taxon>Peniculida</taxon>
        <taxon>Parameciidae</taxon>
        <taxon>Paramecium</taxon>
    </lineage>
</organism>
<dbReference type="Proteomes" id="UP000683925">
    <property type="component" value="Unassembled WGS sequence"/>
</dbReference>
<evidence type="ECO:0000313" key="1">
    <source>
        <dbReference type="EMBL" id="CAD8185328.1"/>
    </source>
</evidence>
<sequence length="40" mass="4531">MKQSSGLHTPLQISSKQIEQMKIFNQGWTKELSVLSNQQG</sequence>
<name>A0A8S1W538_PAROT</name>
<proteinExistence type="predicted"/>
<accession>A0A8S1W538</accession>
<comment type="caution">
    <text evidence="1">The sequence shown here is derived from an EMBL/GenBank/DDBJ whole genome shotgun (WGS) entry which is preliminary data.</text>
</comment>
<keyword evidence="2" id="KW-1185">Reference proteome</keyword>